<dbReference type="GO" id="GO:0006281">
    <property type="term" value="P:DNA repair"/>
    <property type="evidence" value="ECO:0007669"/>
    <property type="project" value="InterPro"/>
</dbReference>
<dbReference type="VEuPathDB" id="FungiDB:MAPG_08350"/>
<dbReference type="Gene3D" id="3.30.870.10">
    <property type="entry name" value="Endonuclease Chain A"/>
    <property type="match status" value="2"/>
</dbReference>
<dbReference type="CDD" id="cd09122">
    <property type="entry name" value="PLDc_Tdp1_1"/>
    <property type="match status" value="1"/>
</dbReference>
<reference evidence="6" key="1">
    <citation type="submission" date="2010-05" db="EMBL/GenBank/DDBJ databases">
        <title>The Genome Sequence of Magnaporthe poae strain ATCC 64411.</title>
        <authorList>
            <consortium name="The Broad Institute Genome Sequencing Platform"/>
            <consortium name="Broad Institute Genome Sequencing Center for Infectious Disease"/>
            <person name="Ma L.-J."/>
            <person name="Dead R."/>
            <person name="Young S."/>
            <person name="Zeng Q."/>
            <person name="Koehrsen M."/>
            <person name="Alvarado L."/>
            <person name="Berlin A."/>
            <person name="Chapman S.B."/>
            <person name="Chen Z."/>
            <person name="Freedman E."/>
            <person name="Gellesch M."/>
            <person name="Goldberg J."/>
            <person name="Griggs A."/>
            <person name="Gujja S."/>
            <person name="Heilman E.R."/>
            <person name="Heiman D."/>
            <person name="Hepburn T."/>
            <person name="Howarth C."/>
            <person name="Jen D."/>
            <person name="Larson L."/>
            <person name="Mehta T."/>
            <person name="Neiman D."/>
            <person name="Pearson M."/>
            <person name="Roberts A."/>
            <person name="Saif S."/>
            <person name="Shea T."/>
            <person name="Shenoy N."/>
            <person name="Sisk P."/>
            <person name="Stolte C."/>
            <person name="Sykes S."/>
            <person name="Walk T."/>
            <person name="White J."/>
            <person name="Yandava C."/>
            <person name="Haas B."/>
            <person name="Nusbaum C."/>
            <person name="Birren B."/>
        </authorList>
    </citation>
    <scope>NUCLEOTIDE SEQUENCE</scope>
    <source>
        <strain evidence="6">ATCC 64411</strain>
    </source>
</reference>
<dbReference type="Proteomes" id="UP000011715">
    <property type="component" value="Unassembled WGS sequence"/>
</dbReference>
<reference evidence="7" key="5">
    <citation type="submission" date="2015-06" db="UniProtKB">
        <authorList>
            <consortium name="EnsemblFungi"/>
        </authorList>
    </citation>
    <scope>IDENTIFICATION</scope>
    <source>
        <strain evidence="7">ATCC 64411</strain>
    </source>
</reference>
<name>A0A0C4E749_MAGP6</name>
<dbReference type="PANTHER" id="PTHR12415:SF4">
    <property type="entry name" value="TYROSYL-DNA PHOSPHODIESTERASE DOMAIN-CONTAINING PROTEIN"/>
    <property type="match status" value="1"/>
</dbReference>
<proteinExistence type="predicted"/>
<feature type="binding site" evidence="2">
    <location>
        <position position="592"/>
    </location>
    <ligand>
        <name>substrate</name>
    </ligand>
</feature>
<dbReference type="EMBL" id="GL876972">
    <property type="protein sequence ID" value="KLU89379.1"/>
    <property type="molecule type" value="Genomic_DNA"/>
</dbReference>
<sequence>MMFGALRRSRILAGFATWLRCKSHAFASPHSGFNRQQSRPQLKHPSRINAIVGSPIHLRVSIPRHGDLAGLPVSRKMDPSWASEFNDGEDEDEALRRAIALSMGLDETPQPRQDSPPVHKDKAAGGETVDLTSSSPGLPEEDAANQTPSPARPVAASAAAATTSSILGLDRKKMEEERLARMAKRKASGSGVPSADERPKQRPKVLDTRPSGIVPAHLGQAIAEARPSIISAALSSGNPSARPLVSPAAADPTLPVFPKGVVKRTWLRGQPMTSDDITIDQVLQKDKLQMAVLSSFQWDTDWLWRKVDPMKTKITLIAFAGNEAEKAAVTESAQGVARLCFPPMNGSGCMHSKLQLLKFPGFLRIVVPSGNLVSYDWGETGTMENVVFIIDLPPVGDLSEPEDKTLTPFGEELCYFLKAQGLNESLIKSLRKYDFSETSRYGFVHTIAGSHMGDSWKRTGYCGLGRAVNQLGLATEEPIEVDLVASSIGSLTYTFCSALYKACQGDSGIRESESRGAKAKNTRDSAVPTTQAALTQRFRVYFPSLKSVVASRGGKNSAGTTCLQSRWWNLPSFPRELFRDYTNPRQVLVHSKIVFVRVPRGGASWAYVGSANLSESAWGKLVKDRASSGPKMTCRNWECGVIVPAGSGHGPKHQGHSRSDGAGTYGTVDAVFEGCVPLPMVLPGTEYASGDAARLPWFIDQW</sequence>
<feature type="site" description="Interaction with DNA" evidence="3">
    <location>
        <position position="614"/>
    </location>
</feature>
<accession>A0A0C4E749</accession>
<feature type="binding site" evidence="2">
    <location>
        <position position="353"/>
    </location>
    <ligand>
        <name>substrate</name>
    </ligand>
</feature>
<gene>
    <name evidence="6" type="ORF">MAPG_08350</name>
</gene>
<dbReference type="OMA" id="FPPMDGQ"/>
<dbReference type="InterPro" id="IPR010347">
    <property type="entry name" value="Tdp1"/>
</dbReference>
<dbReference type="STRING" id="644358.A0A0C4E749"/>
<feature type="domain" description="PLD phosphodiesterase" evidence="5">
    <location>
        <begin position="585"/>
        <end position="617"/>
    </location>
</feature>
<dbReference type="Pfam" id="PF06087">
    <property type="entry name" value="Tyr-DNA_phospho"/>
    <property type="match status" value="1"/>
</dbReference>
<evidence type="ECO:0000256" key="2">
    <source>
        <dbReference type="PIRSR" id="PIRSR610347-2"/>
    </source>
</evidence>
<evidence type="ECO:0000313" key="7">
    <source>
        <dbReference type="EnsemblFungi" id="MAPG_08350T0"/>
    </source>
</evidence>
<feature type="active site" description="Proton donor/acceptor" evidence="1">
    <location>
        <position position="590"/>
    </location>
</feature>
<feature type="active site" description="Nucleophile" evidence="1">
    <location>
        <position position="351"/>
    </location>
</feature>
<evidence type="ECO:0000313" key="6">
    <source>
        <dbReference type="EMBL" id="KLU89379.1"/>
    </source>
</evidence>
<dbReference type="GO" id="GO:0003697">
    <property type="term" value="F:single-stranded DNA binding"/>
    <property type="evidence" value="ECO:0007669"/>
    <property type="project" value="TreeGrafter"/>
</dbReference>
<reference evidence="6" key="3">
    <citation type="submission" date="2011-03" db="EMBL/GenBank/DDBJ databases">
        <title>Annotation of Magnaporthe poae ATCC 64411.</title>
        <authorList>
            <person name="Ma L.-J."/>
            <person name="Dead R."/>
            <person name="Young S.K."/>
            <person name="Zeng Q."/>
            <person name="Gargeya S."/>
            <person name="Fitzgerald M."/>
            <person name="Haas B."/>
            <person name="Abouelleil A."/>
            <person name="Alvarado L."/>
            <person name="Arachchi H.M."/>
            <person name="Berlin A."/>
            <person name="Brown A."/>
            <person name="Chapman S.B."/>
            <person name="Chen Z."/>
            <person name="Dunbar C."/>
            <person name="Freedman E."/>
            <person name="Gearin G."/>
            <person name="Gellesch M."/>
            <person name="Goldberg J."/>
            <person name="Griggs A."/>
            <person name="Gujja S."/>
            <person name="Heiman D."/>
            <person name="Howarth C."/>
            <person name="Larson L."/>
            <person name="Lui A."/>
            <person name="MacDonald P.J.P."/>
            <person name="Mehta T."/>
            <person name="Montmayeur A."/>
            <person name="Murphy C."/>
            <person name="Neiman D."/>
            <person name="Pearson M."/>
            <person name="Priest M."/>
            <person name="Roberts A."/>
            <person name="Saif S."/>
            <person name="Shea T."/>
            <person name="Shenoy N."/>
            <person name="Sisk P."/>
            <person name="Stolte C."/>
            <person name="Sykes S."/>
            <person name="Yandava C."/>
            <person name="Wortman J."/>
            <person name="Nusbaum C."/>
            <person name="Birren B."/>
        </authorList>
    </citation>
    <scope>NUCLEOTIDE SEQUENCE</scope>
    <source>
        <strain evidence="6">ATCC 64411</strain>
    </source>
</reference>
<dbReference type="GO" id="GO:0005634">
    <property type="term" value="C:nucleus"/>
    <property type="evidence" value="ECO:0007669"/>
    <property type="project" value="InterPro"/>
</dbReference>
<evidence type="ECO:0000256" key="1">
    <source>
        <dbReference type="PIRSR" id="PIRSR610347-1"/>
    </source>
</evidence>
<evidence type="ECO:0000259" key="5">
    <source>
        <dbReference type="PROSITE" id="PS50035"/>
    </source>
</evidence>
<keyword evidence="8" id="KW-1185">Reference proteome</keyword>
<dbReference type="SUPFAM" id="SSF56024">
    <property type="entry name" value="Phospholipase D/nuclease"/>
    <property type="match status" value="2"/>
</dbReference>
<dbReference type="OrthoDB" id="47785at2759"/>
<reference evidence="8" key="2">
    <citation type="submission" date="2010-05" db="EMBL/GenBank/DDBJ databases">
        <title>The genome sequence of Magnaporthe poae strain ATCC 64411.</title>
        <authorList>
            <person name="Ma L.-J."/>
            <person name="Dead R."/>
            <person name="Young S."/>
            <person name="Zeng Q."/>
            <person name="Koehrsen M."/>
            <person name="Alvarado L."/>
            <person name="Berlin A."/>
            <person name="Chapman S.B."/>
            <person name="Chen Z."/>
            <person name="Freedman E."/>
            <person name="Gellesch M."/>
            <person name="Goldberg J."/>
            <person name="Griggs A."/>
            <person name="Gujja S."/>
            <person name="Heilman E.R."/>
            <person name="Heiman D."/>
            <person name="Hepburn T."/>
            <person name="Howarth C."/>
            <person name="Jen D."/>
            <person name="Larson L."/>
            <person name="Mehta T."/>
            <person name="Neiman D."/>
            <person name="Pearson M."/>
            <person name="Roberts A."/>
            <person name="Saif S."/>
            <person name="Shea T."/>
            <person name="Shenoy N."/>
            <person name="Sisk P."/>
            <person name="Stolte C."/>
            <person name="Sykes S."/>
            <person name="Walk T."/>
            <person name="White J."/>
            <person name="Yandava C."/>
            <person name="Haas B."/>
            <person name="Nusbaum C."/>
            <person name="Birren B."/>
        </authorList>
    </citation>
    <scope>NUCLEOTIDE SEQUENCE [LARGE SCALE GENOMIC DNA]</scope>
    <source>
        <strain evidence="8">ATCC 64411 / 73-15</strain>
    </source>
</reference>
<feature type="compositionally biased region" description="Basic and acidic residues" evidence="4">
    <location>
        <begin position="169"/>
        <end position="180"/>
    </location>
</feature>
<dbReference type="eggNOG" id="KOG2031">
    <property type="taxonomic scope" value="Eukaryota"/>
</dbReference>
<evidence type="ECO:0000256" key="4">
    <source>
        <dbReference type="SAM" id="MobiDB-lite"/>
    </source>
</evidence>
<feature type="region of interest" description="Disordered" evidence="4">
    <location>
        <begin position="103"/>
        <end position="212"/>
    </location>
</feature>
<protein>
    <submittedName>
        <fullName evidence="6">Tyrosyl-DNA phosphodiesterase domain-containing protein</fullName>
    </submittedName>
</protein>
<feature type="compositionally biased region" description="Low complexity" evidence="4">
    <location>
        <begin position="147"/>
        <end position="165"/>
    </location>
</feature>
<dbReference type="PROSITE" id="PS50035">
    <property type="entry name" value="PLD"/>
    <property type="match status" value="1"/>
</dbReference>
<reference evidence="7" key="4">
    <citation type="journal article" date="2015" name="G3 (Bethesda)">
        <title>Genome sequences of three phytopathogenic species of the Magnaporthaceae family of fungi.</title>
        <authorList>
            <person name="Okagaki L.H."/>
            <person name="Nunes C.C."/>
            <person name="Sailsbery J."/>
            <person name="Clay B."/>
            <person name="Brown D."/>
            <person name="John T."/>
            <person name="Oh Y."/>
            <person name="Young N."/>
            <person name="Fitzgerald M."/>
            <person name="Haas B.J."/>
            <person name="Zeng Q."/>
            <person name="Young S."/>
            <person name="Adiconis X."/>
            <person name="Fan L."/>
            <person name="Levin J.Z."/>
            <person name="Mitchell T.K."/>
            <person name="Okubara P.A."/>
            <person name="Farman M.L."/>
            <person name="Kohn L.M."/>
            <person name="Birren B."/>
            <person name="Ma L.-J."/>
            <person name="Dean R.A."/>
        </authorList>
    </citation>
    <scope>NUCLEOTIDE SEQUENCE</scope>
    <source>
        <strain evidence="7">ATCC 64411 / 73-15</strain>
    </source>
</reference>
<feature type="compositionally biased region" description="Basic and acidic residues" evidence="4">
    <location>
        <begin position="195"/>
        <end position="207"/>
    </location>
</feature>
<dbReference type="EMBL" id="ADBL01002017">
    <property type="status" value="NOT_ANNOTATED_CDS"/>
    <property type="molecule type" value="Genomic_DNA"/>
</dbReference>
<dbReference type="AlphaFoldDB" id="A0A0C4E749"/>
<dbReference type="PANTHER" id="PTHR12415">
    <property type="entry name" value="TYROSYL-DNA PHOSPHODIESTERASE 1"/>
    <property type="match status" value="1"/>
</dbReference>
<evidence type="ECO:0000313" key="8">
    <source>
        <dbReference type="Proteomes" id="UP000011715"/>
    </source>
</evidence>
<dbReference type="InterPro" id="IPR001736">
    <property type="entry name" value="PLipase_D/transphosphatidylase"/>
</dbReference>
<organism evidence="7 8">
    <name type="scientific">Magnaporthiopsis poae (strain ATCC 64411 / 73-15)</name>
    <name type="common">Kentucky bluegrass fungus</name>
    <name type="synonym">Magnaporthe poae</name>
    <dbReference type="NCBI Taxonomy" id="644358"/>
    <lineage>
        <taxon>Eukaryota</taxon>
        <taxon>Fungi</taxon>
        <taxon>Dikarya</taxon>
        <taxon>Ascomycota</taxon>
        <taxon>Pezizomycotina</taxon>
        <taxon>Sordariomycetes</taxon>
        <taxon>Sordariomycetidae</taxon>
        <taxon>Magnaporthales</taxon>
        <taxon>Magnaporthaceae</taxon>
        <taxon>Magnaporthiopsis</taxon>
    </lineage>
</organism>
<dbReference type="EnsemblFungi" id="MAPG_08350T0">
    <property type="protein sequence ID" value="MAPG_08350T0"/>
    <property type="gene ID" value="MAPG_08350"/>
</dbReference>
<dbReference type="GO" id="GO:0003690">
    <property type="term" value="F:double-stranded DNA binding"/>
    <property type="evidence" value="ECO:0007669"/>
    <property type="project" value="TreeGrafter"/>
</dbReference>
<dbReference type="GO" id="GO:0017005">
    <property type="term" value="F:3'-tyrosyl-DNA phosphodiesterase activity"/>
    <property type="evidence" value="ECO:0007669"/>
    <property type="project" value="TreeGrafter"/>
</dbReference>
<evidence type="ECO:0000256" key="3">
    <source>
        <dbReference type="PIRSR" id="PIRSR610347-3"/>
    </source>
</evidence>